<proteinExistence type="predicted"/>
<name>A0A5D2JZP5_GOSTO</name>
<dbReference type="EMBL" id="CM017630">
    <property type="protein sequence ID" value="TYH59775.1"/>
    <property type="molecule type" value="Genomic_DNA"/>
</dbReference>
<sequence length="58" mass="6611">MSRLQRRRGLRRHDRRPFQVTEMSEHADEVIGEQRGGQGASEEVDRHTWAVKVAALGG</sequence>
<evidence type="ECO:0000313" key="2">
    <source>
        <dbReference type="EMBL" id="TYH59775.1"/>
    </source>
</evidence>
<keyword evidence="3" id="KW-1185">Reference proteome</keyword>
<gene>
    <name evidence="2" type="ORF">ES332_D08G244500v1</name>
</gene>
<reference evidence="2 3" key="1">
    <citation type="submission" date="2019-07" db="EMBL/GenBank/DDBJ databases">
        <title>WGS assembly of Gossypium tomentosum.</title>
        <authorList>
            <person name="Chen Z.J."/>
            <person name="Sreedasyam A."/>
            <person name="Ando A."/>
            <person name="Song Q."/>
            <person name="De L."/>
            <person name="Hulse-Kemp A."/>
            <person name="Ding M."/>
            <person name="Ye W."/>
            <person name="Kirkbride R."/>
            <person name="Jenkins J."/>
            <person name="Plott C."/>
            <person name="Lovell J."/>
            <person name="Lin Y.-M."/>
            <person name="Vaughn R."/>
            <person name="Liu B."/>
            <person name="Li W."/>
            <person name="Simpson S."/>
            <person name="Scheffler B."/>
            <person name="Saski C."/>
            <person name="Grover C."/>
            <person name="Hu G."/>
            <person name="Conover J."/>
            <person name="Carlson J."/>
            <person name="Shu S."/>
            <person name="Boston L."/>
            <person name="Williams M."/>
            <person name="Peterson D."/>
            <person name="Mcgee K."/>
            <person name="Jones D."/>
            <person name="Wendel J."/>
            <person name="Stelly D."/>
            <person name="Grimwood J."/>
            <person name="Schmutz J."/>
        </authorList>
    </citation>
    <scope>NUCLEOTIDE SEQUENCE [LARGE SCALE GENOMIC DNA]</scope>
    <source>
        <strain evidence="2">7179.01</strain>
    </source>
</reference>
<feature type="region of interest" description="Disordered" evidence="1">
    <location>
        <begin position="1"/>
        <end position="45"/>
    </location>
</feature>
<feature type="compositionally biased region" description="Basic residues" evidence="1">
    <location>
        <begin position="1"/>
        <end position="15"/>
    </location>
</feature>
<dbReference type="Proteomes" id="UP000322667">
    <property type="component" value="Chromosome D08"/>
</dbReference>
<evidence type="ECO:0000313" key="3">
    <source>
        <dbReference type="Proteomes" id="UP000322667"/>
    </source>
</evidence>
<evidence type="ECO:0000256" key="1">
    <source>
        <dbReference type="SAM" id="MobiDB-lite"/>
    </source>
</evidence>
<organism evidence="2 3">
    <name type="scientific">Gossypium tomentosum</name>
    <name type="common">Hawaiian cotton</name>
    <name type="synonym">Gossypium sandvicense</name>
    <dbReference type="NCBI Taxonomy" id="34277"/>
    <lineage>
        <taxon>Eukaryota</taxon>
        <taxon>Viridiplantae</taxon>
        <taxon>Streptophyta</taxon>
        <taxon>Embryophyta</taxon>
        <taxon>Tracheophyta</taxon>
        <taxon>Spermatophyta</taxon>
        <taxon>Magnoliopsida</taxon>
        <taxon>eudicotyledons</taxon>
        <taxon>Gunneridae</taxon>
        <taxon>Pentapetalae</taxon>
        <taxon>rosids</taxon>
        <taxon>malvids</taxon>
        <taxon>Malvales</taxon>
        <taxon>Malvaceae</taxon>
        <taxon>Malvoideae</taxon>
        <taxon>Gossypium</taxon>
    </lineage>
</organism>
<accession>A0A5D2JZP5</accession>
<dbReference type="AlphaFoldDB" id="A0A5D2JZP5"/>
<protein>
    <submittedName>
        <fullName evidence="2">Uncharacterized protein</fullName>
    </submittedName>
</protein>